<feature type="compositionally biased region" description="Basic residues" evidence="1">
    <location>
        <begin position="1"/>
        <end position="10"/>
    </location>
</feature>
<dbReference type="InterPro" id="IPR036034">
    <property type="entry name" value="PDZ_sf"/>
</dbReference>
<sequence length="358" mass="38456">MGSNLSKRRSQSSGDLLGGGAAGGVKLGASLPNHLDSANSLPQEHRHLATHLDSYERRSPPPHPLLSFPACPVHHTALIEKYPFINSESTFSVEVTKGSGGLGLSVTGGEPWPGLVRIKRLFPHQPAAMSARLQPGDVLLAASGVPLLGLTNYEALEVLRATPSEVKLTVCRPPAGLGGGGVLGPPPPPLPPPRDLHTHLDHHHTEFEIWMEKQNGSLGFTLRKEDQSALGHYVRALVREPALSDTRIRPGDKIIAVNDVSMSGMSHEEAVCFLRQCGTRVKLRLYRDPVQTPLPPHSPPPTAQSSTATLGKEAQDMLTELRKSQSPQDSSGSSSCHSKGSSPRKRRLTRTPPPLGRQ</sequence>
<feature type="compositionally biased region" description="Basic and acidic residues" evidence="1">
    <location>
        <begin position="313"/>
        <end position="323"/>
    </location>
</feature>
<reference evidence="3 4" key="1">
    <citation type="submission" date="2024-07" db="EMBL/GenBank/DDBJ databases">
        <title>Chromosome-level genome assembly of the water stick insect Ranatra chinensis (Heteroptera: Nepidae).</title>
        <authorList>
            <person name="Liu X."/>
        </authorList>
    </citation>
    <scope>NUCLEOTIDE SEQUENCE [LARGE SCALE GENOMIC DNA]</scope>
    <source>
        <strain evidence="3">Cailab_2021Rc</strain>
        <tissue evidence="3">Muscle</tissue>
    </source>
</reference>
<dbReference type="PROSITE" id="PS50106">
    <property type="entry name" value="PDZ"/>
    <property type="match status" value="2"/>
</dbReference>
<dbReference type="InterPro" id="IPR001478">
    <property type="entry name" value="PDZ"/>
</dbReference>
<accession>A0ABD0XWF8</accession>
<dbReference type="SUPFAM" id="SSF50156">
    <property type="entry name" value="PDZ domain-like"/>
    <property type="match status" value="2"/>
</dbReference>
<keyword evidence="4" id="KW-1185">Reference proteome</keyword>
<evidence type="ECO:0000313" key="3">
    <source>
        <dbReference type="EMBL" id="KAL1115601.1"/>
    </source>
</evidence>
<feature type="domain" description="PDZ" evidence="2">
    <location>
        <begin position="92"/>
        <end position="174"/>
    </location>
</feature>
<gene>
    <name evidence="3" type="ORF">AAG570_005891</name>
</gene>
<dbReference type="InterPro" id="IPR052074">
    <property type="entry name" value="NonRcpt_TyrProt_Phosphatase"/>
</dbReference>
<dbReference type="PANTHER" id="PTHR46900">
    <property type="entry name" value="TYROSINE-PROTEIN PHOSPHATASE NON-RECEPTOR TYPE 13"/>
    <property type="match status" value="1"/>
</dbReference>
<dbReference type="EMBL" id="JBFDAA010000019">
    <property type="protein sequence ID" value="KAL1115601.1"/>
    <property type="molecule type" value="Genomic_DNA"/>
</dbReference>
<evidence type="ECO:0000256" key="1">
    <source>
        <dbReference type="SAM" id="MobiDB-lite"/>
    </source>
</evidence>
<dbReference type="Pfam" id="PF00595">
    <property type="entry name" value="PDZ"/>
    <property type="match status" value="2"/>
</dbReference>
<comment type="caution">
    <text evidence="3">The sequence shown here is derived from an EMBL/GenBank/DDBJ whole genome shotgun (WGS) entry which is preliminary data.</text>
</comment>
<dbReference type="PANTHER" id="PTHR46900:SF2">
    <property type="entry name" value="TYROSINE-PROTEIN PHOSPHATASE NON-RECEPTOR TYPE 13"/>
    <property type="match status" value="1"/>
</dbReference>
<feature type="compositionally biased region" description="Low complexity" evidence="1">
    <location>
        <begin position="324"/>
        <end position="341"/>
    </location>
</feature>
<name>A0ABD0XWF8_9HEMI</name>
<feature type="region of interest" description="Disordered" evidence="1">
    <location>
        <begin position="1"/>
        <end position="23"/>
    </location>
</feature>
<evidence type="ECO:0000313" key="4">
    <source>
        <dbReference type="Proteomes" id="UP001558652"/>
    </source>
</evidence>
<organism evidence="3 4">
    <name type="scientific">Ranatra chinensis</name>
    <dbReference type="NCBI Taxonomy" id="642074"/>
    <lineage>
        <taxon>Eukaryota</taxon>
        <taxon>Metazoa</taxon>
        <taxon>Ecdysozoa</taxon>
        <taxon>Arthropoda</taxon>
        <taxon>Hexapoda</taxon>
        <taxon>Insecta</taxon>
        <taxon>Pterygota</taxon>
        <taxon>Neoptera</taxon>
        <taxon>Paraneoptera</taxon>
        <taxon>Hemiptera</taxon>
        <taxon>Heteroptera</taxon>
        <taxon>Panheteroptera</taxon>
        <taxon>Nepomorpha</taxon>
        <taxon>Nepidae</taxon>
        <taxon>Ranatrinae</taxon>
        <taxon>Ranatra</taxon>
    </lineage>
</organism>
<feature type="domain" description="PDZ" evidence="2">
    <location>
        <begin position="208"/>
        <end position="289"/>
    </location>
</feature>
<evidence type="ECO:0000259" key="2">
    <source>
        <dbReference type="PROSITE" id="PS50106"/>
    </source>
</evidence>
<dbReference type="Proteomes" id="UP001558652">
    <property type="component" value="Unassembled WGS sequence"/>
</dbReference>
<dbReference type="Gene3D" id="2.30.42.10">
    <property type="match status" value="2"/>
</dbReference>
<feature type="region of interest" description="Disordered" evidence="1">
    <location>
        <begin position="289"/>
        <end position="358"/>
    </location>
</feature>
<feature type="compositionally biased region" description="Pro residues" evidence="1">
    <location>
        <begin position="292"/>
        <end position="302"/>
    </location>
</feature>
<proteinExistence type="predicted"/>
<protein>
    <recommendedName>
        <fullName evidence="2">PDZ domain-containing protein</fullName>
    </recommendedName>
</protein>
<dbReference type="SMART" id="SM00228">
    <property type="entry name" value="PDZ"/>
    <property type="match status" value="2"/>
</dbReference>
<dbReference type="AlphaFoldDB" id="A0ABD0XWF8"/>